<proteinExistence type="predicted"/>
<name>A0A481YS55_9VIRU</name>
<dbReference type="EMBL" id="MK500328">
    <property type="protein sequence ID" value="QBK85879.1"/>
    <property type="molecule type" value="Genomic_DNA"/>
</dbReference>
<gene>
    <name evidence="1" type="ORF">LCMAC101_04740</name>
</gene>
<protein>
    <submittedName>
        <fullName evidence="1">Uncharacterized protein</fullName>
    </submittedName>
</protein>
<reference evidence="1" key="1">
    <citation type="journal article" date="2019" name="MBio">
        <title>Virus Genomes from Deep Sea Sediments Expand the Ocean Megavirome and Support Independent Origins of Viral Gigantism.</title>
        <authorList>
            <person name="Backstrom D."/>
            <person name="Yutin N."/>
            <person name="Jorgensen S.L."/>
            <person name="Dharamshi J."/>
            <person name="Homa F."/>
            <person name="Zaremba-Niedwiedzka K."/>
            <person name="Spang A."/>
            <person name="Wolf Y.I."/>
            <person name="Koonin E.V."/>
            <person name="Ettema T.J."/>
        </authorList>
    </citation>
    <scope>NUCLEOTIDE SEQUENCE</scope>
</reference>
<evidence type="ECO:0000313" key="1">
    <source>
        <dbReference type="EMBL" id="QBK85879.1"/>
    </source>
</evidence>
<sequence>MDSNFDTKGTFAKVHIISIFSEKDADYMVHFEKVDKIVLKSLSPAGAEIGDLIVEKNVSGYRTDGVYIVGHNKKIMTLSEEPDDYGTLPSEFRIWKFINPRTGKKVNHDYWHGALSQNPDCKASWHNNMVYFDPGDFGLYFDREDVFKPKIFSSSRNYGVTIKIGGRDYFLCTEDNLTRKEFYNRVNTPGYIEMANNDVKKKYRTTAVVFRV</sequence>
<organism evidence="1">
    <name type="scientific">Marseillevirus LCMAC101</name>
    <dbReference type="NCBI Taxonomy" id="2506602"/>
    <lineage>
        <taxon>Viruses</taxon>
        <taxon>Varidnaviria</taxon>
        <taxon>Bamfordvirae</taxon>
        <taxon>Nucleocytoviricota</taxon>
        <taxon>Megaviricetes</taxon>
        <taxon>Pimascovirales</taxon>
        <taxon>Pimascovirales incertae sedis</taxon>
        <taxon>Marseilleviridae</taxon>
    </lineage>
</organism>
<accession>A0A481YS55</accession>